<dbReference type="Gene3D" id="1.10.10.60">
    <property type="entry name" value="Homeodomain-like"/>
    <property type="match status" value="1"/>
</dbReference>
<dbReference type="Pfam" id="PF05119">
    <property type="entry name" value="Terminase_4"/>
    <property type="match status" value="1"/>
</dbReference>
<organism evidence="2">
    <name type="scientific">Salmonella enterica I</name>
    <dbReference type="NCBI Taxonomy" id="59201"/>
    <lineage>
        <taxon>Bacteria</taxon>
        <taxon>Pseudomonadati</taxon>
        <taxon>Pseudomonadota</taxon>
        <taxon>Gammaproteobacteria</taxon>
        <taxon>Enterobacterales</taxon>
        <taxon>Enterobacteriaceae</taxon>
        <taxon>Salmonella</taxon>
    </lineage>
</organism>
<sequence length="153" mass="17874">MILNEKESLIIKEKAYKDYISGMKYKDIADKYNISINTVKSWKRRLNWQRKMDTKKGAKLQEVQQSAKEIKEDLLSQLNENETYGKHYEDLINDYMALWDIKNRLIADIKEHGVSIEWNNGKQAGKKKNDSIPELNKTSAQMLKILAELGLKP</sequence>
<name>A0A613LDN4_SALET</name>
<gene>
    <name evidence="2" type="ORF">F3X23_23235</name>
</gene>
<comment type="caution">
    <text evidence="2">The sequence shown here is derived from an EMBL/GenBank/DDBJ whole genome shotgun (WGS) entry which is preliminary data.</text>
</comment>
<reference evidence="2" key="1">
    <citation type="submission" date="2019-09" db="EMBL/GenBank/DDBJ databases">
        <authorList>
            <person name="Ashton P.M."/>
            <person name="Dallman T."/>
            <person name="Nair S."/>
            <person name="De Pinna E."/>
            <person name="Peters T."/>
            <person name="Grant K."/>
        </authorList>
    </citation>
    <scope>NUCLEOTIDE SEQUENCE</scope>
    <source>
        <strain evidence="2">804322</strain>
    </source>
</reference>
<dbReference type="InterPro" id="IPR018925">
    <property type="entry name" value="XtmA-like_N"/>
</dbReference>
<dbReference type="Pfam" id="PF10668">
    <property type="entry name" value="Phage_terminase"/>
    <property type="match status" value="1"/>
</dbReference>
<dbReference type="SUPFAM" id="SSF46689">
    <property type="entry name" value="Homeodomain-like"/>
    <property type="match status" value="1"/>
</dbReference>
<feature type="domain" description="PBSX phage terminase small subunit-like N-terminal" evidence="1">
    <location>
        <begin position="16"/>
        <end position="52"/>
    </location>
</feature>
<dbReference type="EMBL" id="AAKVXV010000076">
    <property type="protein sequence ID" value="ECW2919091.1"/>
    <property type="molecule type" value="Genomic_DNA"/>
</dbReference>
<dbReference type="AlphaFoldDB" id="A0A613LDN4"/>
<protein>
    <submittedName>
        <fullName evidence="2">RNA polymerase subunit sigma-70</fullName>
    </submittedName>
</protein>
<evidence type="ECO:0000313" key="2">
    <source>
        <dbReference type="EMBL" id="ECW2919091.1"/>
    </source>
</evidence>
<dbReference type="InterPro" id="IPR006448">
    <property type="entry name" value="Phage_term_ssu_P27"/>
</dbReference>
<feature type="non-terminal residue" evidence="2">
    <location>
        <position position="153"/>
    </location>
</feature>
<dbReference type="InterPro" id="IPR009057">
    <property type="entry name" value="Homeodomain-like_sf"/>
</dbReference>
<accession>A0A613LDN4</accession>
<proteinExistence type="predicted"/>
<evidence type="ECO:0000259" key="1">
    <source>
        <dbReference type="Pfam" id="PF10668"/>
    </source>
</evidence>